<dbReference type="Proteomes" id="UP001642464">
    <property type="component" value="Unassembled WGS sequence"/>
</dbReference>
<evidence type="ECO:0000313" key="1">
    <source>
        <dbReference type="EMBL" id="CAK9072376.1"/>
    </source>
</evidence>
<evidence type="ECO:0000313" key="2">
    <source>
        <dbReference type="Proteomes" id="UP001642464"/>
    </source>
</evidence>
<comment type="caution">
    <text evidence="1">The sequence shown here is derived from an EMBL/GenBank/DDBJ whole genome shotgun (WGS) entry which is preliminary data.</text>
</comment>
<dbReference type="EMBL" id="CAXAMM010034147">
    <property type="protein sequence ID" value="CAK9072376.1"/>
    <property type="molecule type" value="Genomic_DNA"/>
</dbReference>
<name>A0ABP0P9D1_9DINO</name>
<proteinExistence type="predicted"/>
<protein>
    <submittedName>
        <fullName evidence="1">Uncharacterized protein</fullName>
    </submittedName>
</protein>
<gene>
    <name evidence="1" type="ORF">SCF082_LOCUS35609</name>
</gene>
<accession>A0ABP0P9D1</accession>
<organism evidence="1 2">
    <name type="scientific">Durusdinium trenchii</name>
    <dbReference type="NCBI Taxonomy" id="1381693"/>
    <lineage>
        <taxon>Eukaryota</taxon>
        <taxon>Sar</taxon>
        <taxon>Alveolata</taxon>
        <taxon>Dinophyceae</taxon>
        <taxon>Suessiales</taxon>
        <taxon>Symbiodiniaceae</taxon>
        <taxon>Durusdinium</taxon>
    </lineage>
</organism>
<sequence>MRDCPWPLLDAFACNNCVAPPVGFRPAALLQKTRAAHAAFARGQTLFKDPLRWTSGELSCKPAATDALYEARAIGQLKNPMAAKSVACLYLAALPNDYPTLRRVADTFAYHCDWAKFFAAPSRTKEPRRSWHITARHQVFEIVNLASFFPDAQTDESWMQTQWEGDTVKDVFRTRLYSGNTIQKSLLMAVHVGRHHLDQAELFCWLELDSAFIADNLRAFARVQGLHAKEPHFVAALHLGMKLQVGIFPHTAGGVCLTQEALRRLSQHLELQKMDAVRYEHPKRVMFWAPQVVSASRETAARVHGCGFVAGHWWDIMLGRCMVASNVTAHPAVEDELGRYYFATEPLPCQEHLNSRQLPQLRSPHMEGSRLPRVANALCDIYGFMPELHRYLMCEPEVAVADYWVSPYAIGFHGYKNTSLLLHAYRILYGKASCDWVLSFRPKVLRREKPGQPPVQ</sequence>
<keyword evidence="2" id="KW-1185">Reference proteome</keyword>
<reference evidence="1 2" key="1">
    <citation type="submission" date="2024-02" db="EMBL/GenBank/DDBJ databases">
        <authorList>
            <person name="Chen Y."/>
            <person name="Shah S."/>
            <person name="Dougan E. K."/>
            <person name="Thang M."/>
            <person name="Chan C."/>
        </authorList>
    </citation>
    <scope>NUCLEOTIDE SEQUENCE [LARGE SCALE GENOMIC DNA]</scope>
</reference>